<dbReference type="GO" id="GO:0140096">
    <property type="term" value="F:catalytic activity, acting on a protein"/>
    <property type="evidence" value="ECO:0007669"/>
    <property type="project" value="UniProtKB-ARBA"/>
</dbReference>
<feature type="compositionally biased region" description="Acidic residues" evidence="14">
    <location>
        <begin position="241"/>
        <end position="257"/>
    </location>
</feature>
<dbReference type="InterPro" id="IPR001650">
    <property type="entry name" value="Helicase_C-like"/>
</dbReference>
<feature type="compositionally biased region" description="Low complexity" evidence="14">
    <location>
        <begin position="1906"/>
        <end position="1916"/>
    </location>
</feature>
<keyword evidence="8" id="KW-0156">Chromatin regulator</keyword>
<feature type="domain" description="Myb-like" evidence="15">
    <location>
        <begin position="1824"/>
        <end position="1885"/>
    </location>
</feature>
<dbReference type="VEuPathDB" id="VectorBase:ACON2_031648"/>
<keyword evidence="11" id="KW-0804">Transcription</keyword>
<keyword evidence="4" id="KW-0547">Nucleotide-binding</keyword>
<feature type="compositionally biased region" description="Low complexity" evidence="14">
    <location>
        <begin position="9"/>
        <end position="35"/>
    </location>
</feature>
<feature type="compositionally biased region" description="Acidic residues" evidence="14">
    <location>
        <begin position="313"/>
        <end position="331"/>
    </location>
</feature>
<sequence>MQPAGTPTSSSSSLSSPHKSLPQQQQQQQQPSPSSNAAGGNVTVATDASSVPLSSSAPSHHTLQQQQQQNVANSASSSSSSAHWDYLLEEMVWLAADFAQERKWKKAAARKCARMVQKHFQDKALAAQRAEKAQELQLKRIAAFVAKEIKTFWSNAEKLVEYKQQTKLDERRKKALDQQLSFIVDQTEKYSQQLVEGMNKAAPVPGGAAAALLPPGSKAESLNSSRLSSPLRGSGGLAGGSDDEFCPEAESSDDDEETIAKAEAEAAAEAEDGTKDEVAALQKESEMDLDDFLKHLPKDYLENRDKIVLSDSNDGDGDGEEEQEEEEEEEADEKRRKKKQGATREGEEEDGDKDFSADEDSMDDEDTIREQEKKEKNQDHKKEIDELNADNDLTIEELMAKYKNLPPAGEQMDIDSDDDADEVPAVPANDRKRRRTRSQPMYESSDDEDKEEEEDGNDESEGLTGSDDDEEEEDDDDITEDESDESEEAMDAEEDAFGLKHLLDDETGSGETAATSAAAAAGSSGASSAAKSQSDKDDMLNDAAAIAESIQPKGNTLSSTSVVTPIPTLLKHSLREYQHIGLDWLVTMHDRKLNGILADEMGLGKTIQTISLLAHLACVKGNWGPHLIIVPSSVMLNWEMEFKKWCPGFKILTYYGTPKERKQKRTGWTKVNAFHVCITSYKLVIQDHQSFRRKKWKYLILDEAQNIKNFKSQRWQLLLNFQTEQRLLLTGTPLQNNLMELWSLMHFLMPHVFQSHREFKEWFSNPMTGMIEGNSEYNETIIKRLHKVLRPFLLRRLKCEVEKQMPKKYEHVVMCRLSKRQRFLYDDFMSRAKTRETLASGNLLSVINVLMQLRKVCNHPNMFEERPTISPFRMEGISIKTASLVYNMFSYDPFTQIDLSSLNLVLIQLELLLPAYVAHRTQHLCMPKRLIEEIDSTPLPPPRCPTGKLRLHVRIPDVRVQESLGGNRAGVSITTGVRVGTSPAMKTEGTKFVPLVNHEVSLDKKSSLIGSGGSSSSSSSIQSRVIDIRRRGSSTSYIITGRLQPAAGGGTSQTIFHRPALAAGGSGGVNVLPTQRIATLQSMGVQSSAAATSAAAAAATVSGATANRMVQNVGQKTQISSTLAATIMKQLKHSKSLAGSSGDAAARSAEAAEMDERQRTEFYLACIEESRKERRREVLELLGRINAKRCDATPIYGRDLRETLCALIEEEFRHRPDELIPFGVASSYHTRRATMARSCLSEAIKSIDQRAGELRATISNFVLFVPAVCAPTPYLQVSHPHPSKLNAEQQWEATMAEQIQPAIQLLHPIISAMSTQFPDPRLIQYDCGKLQTLDRLLKKLKSEGHRVLIFTQMTRMLDVLEAFLNYHGHIYLRLDGTTKVEQRQVLMERFNNDRRMFAFILSTRSGGVGINLTGADTVIFYDSDWNPTMDAQAQDRCHRIGQTRDVHIYRLVSEKTIEENILKKANQKRILGDLAIEGGNFTTAYFKSSTTIQDLFTVDSAEQDASARLAEVLDRDRERKERLNANLATGPGQPQPATGGEPAVDSSKSAINVFESALAAAEDDQDVQAAKFAKAEASADLDEFDETIPIDEEKVAAAGDAEGKEPELSKAEKEVQNLIKQLSPVERYAMRFVEDTEGTWTAVQLKAVEQEIEQQKRDWEANRLAEQRRNEEAARKREAEEHADLLTFSREDAKNQMWCPPTPPQDDNDLYVDHSLTFLYDTSDIIPEAELPPVYIKKDYKRSRSEAGFYPDGRRPPKIRREDTYYAPRSLFDRPTPQMAKLRKEYKLQRYKGIIKPFPPMLAMKPTTLPMKPPVEPEGGIPEWTVYEDMAILNVIQNLQGLPLNLMLISPGHVPNWDLVADIVNQSSRTYRLPKQCRYRYESVIMPREEGKLLESPKKQKKNKNPQKQSPTTSSSSPPPPSNAAAAAGSSPPKQIRSMRTGQLYTSDANSSFIKLMRQKFENIRTAFGKKPVPGKSSLSSTLPAALKNPKHALVLAKHGITGYDAPLTPVEIATRRAERYLKEKHKLTVAQEQQQQAQLQQQQQQQQQAQQQQQQQNAQQQQAVGAVSQAGTVVTTIQQQQVGTTTVVGVQPIVTAQQQQQQAHIQTVVQQQQQQQQQPSAATVQAVTVATPAQHLIQQQLQLQAHAISPQQQATTVQGQQIVTSAAGQPTTIVVCGVSTNATPTVATIVQAGRVGQPVVNICASPSQQQQQQQQTQQIVKAIVASPASQNLLSQQLAQVAAQQSGNAQQQIGQAGQTQQVSVVLTTPVTTMSGVNSVQLTSQPQIVSIHQPASSQQLLQGGGTATISPASQATSIVNQSIPHVVSVAQLGSVMTSGVASSATIQPAQVTTLTTSALRAQRIVAPTGTLQEVVLHQRSGSQSPTVVSVSSLGGGLTQAQLQSAQLRLSMAGGQQVSGVVAKSISVGTVSSTGKPGNAPQIQFYRQPPMRQSVKVLHPATAAQVATSGGATVLQTASGQPTIVSPAILQGNIIQTGTVGQTVQVQQATAAGATGTATAGTAVVQKVSGVTTVTGGNAVTQVVSATGGTIVSQTPTVTGAAGSTIATVQMVQGQPRMQYIKQLGGTKHMITRPATDNEMQLMVKRQLISQQQQQQQQQQQAALNKQQLIPQAQLFAQAANLQVQQAGTSGAQQMTLVKTSGGTVAATGMTLSQVKPGQLKTIGANQGQVRQVHLQQQILTQQRKGAAAGKMTQITHVAGKTVQPTQVFLQGPKNIASGTTMTMQQVQHVIRHTHQGSQIVLGKTGVSRMIPVSMSQSQGRQAIQVVSATSAAQAIAAGNIRTHVPGQNIGTIKVAGGATSAQQQQQQQVLAMQQQQQATAQQTAQQHITVSSSATVGDGGVTVSTASAGPAATQVSSAAVVVSSAASGGSNTGAGATSATQQGQQASQVSMIKKKQSPNVAK</sequence>
<keyword evidence="10" id="KW-0238">DNA-binding</keyword>
<evidence type="ECO:0000259" key="17">
    <source>
        <dbReference type="PROSITE" id="PS51194"/>
    </source>
</evidence>
<evidence type="ECO:0000256" key="12">
    <source>
        <dbReference type="ARBA" id="ARBA00023242"/>
    </source>
</evidence>
<name>A0A8W7P330_ANOCL</name>
<feature type="compositionally biased region" description="Basic and acidic residues" evidence="14">
    <location>
        <begin position="368"/>
        <end position="385"/>
    </location>
</feature>
<dbReference type="GO" id="GO:0004386">
    <property type="term" value="F:helicase activity"/>
    <property type="evidence" value="ECO:0007669"/>
    <property type="project" value="UniProtKB-KW"/>
</dbReference>
<dbReference type="Pfam" id="PF07529">
    <property type="entry name" value="HSA"/>
    <property type="match status" value="1"/>
</dbReference>
<dbReference type="FunFam" id="3.40.50.300:FF:000529">
    <property type="entry name" value="helicase SRCAP isoform X1"/>
    <property type="match status" value="1"/>
</dbReference>
<keyword evidence="3" id="KW-0597">Phosphoprotein</keyword>
<dbReference type="PANTHER" id="PTHR45685">
    <property type="entry name" value="HELICASE SRCAP-RELATED"/>
    <property type="match status" value="1"/>
</dbReference>
<accession>A0A8W7P330</accession>
<evidence type="ECO:0000256" key="13">
    <source>
        <dbReference type="SAM" id="Coils"/>
    </source>
</evidence>
<dbReference type="Pfam" id="PF00176">
    <property type="entry name" value="SNF2-rel_dom"/>
    <property type="match status" value="1"/>
</dbReference>
<feature type="compositionally biased region" description="Low complexity" evidence="14">
    <location>
        <begin position="209"/>
        <end position="232"/>
    </location>
</feature>
<dbReference type="InterPro" id="IPR001005">
    <property type="entry name" value="SANT/Myb"/>
</dbReference>
<feature type="domain" description="Helicase C-terminal" evidence="17">
    <location>
        <begin position="1332"/>
        <end position="1482"/>
    </location>
</feature>
<comment type="similarity">
    <text evidence="2">Belongs to the SNF2/RAD54 helicase family. SWR1 subfamily.</text>
</comment>
<dbReference type="GO" id="GO:0000812">
    <property type="term" value="C:Swr1 complex"/>
    <property type="evidence" value="ECO:0007669"/>
    <property type="project" value="TreeGrafter"/>
</dbReference>
<evidence type="ECO:0000256" key="4">
    <source>
        <dbReference type="ARBA" id="ARBA00022741"/>
    </source>
</evidence>
<evidence type="ECO:0000256" key="3">
    <source>
        <dbReference type="ARBA" id="ARBA00022553"/>
    </source>
</evidence>
<keyword evidence="5" id="KW-0378">Hydrolase</keyword>
<feature type="compositionally biased region" description="Low complexity" evidence="14">
    <location>
        <begin position="1528"/>
        <end position="1543"/>
    </location>
</feature>
<feature type="region of interest" description="Disordered" evidence="14">
    <location>
        <begin position="2885"/>
        <end position="2921"/>
    </location>
</feature>
<evidence type="ECO:0000256" key="7">
    <source>
        <dbReference type="ARBA" id="ARBA00022840"/>
    </source>
</evidence>
<dbReference type="PROSITE" id="PS51204">
    <property type="entry name" value="HSA"/>
    <property type="match status" value="1"/>
</dbReference>
<feature type="region of interest" description="Disordered" evidence="14">
    <location>
        <begin position="209"/>
        <end position="283"/>
    </location>
</feature>
<feature type="region of interest" description="Disordered" evidence="14">
    <location>
        <begin position="506"/>
        <end position="537"/>
    </location>
</feature>
<dbReference type="InterPro" id="IPR014001">
    <property type="entry name" value="Helicase_ATP-bd"/>
</dbReference>
<feature type="compositionally biased region" description="Acidic residues" evidence="14">
    <location>
        <begin position="444"/>
        <end position="492"/>
    </location>
</feature>
<dbReference type="CDD" id="cd18793">
    <property type="entry name" value="SF2_C_SNF"/>
    <property type="match status" value="1"/>
</dbReference>
<feature type="region of interest" description="Disordered" evidence="14">
    <location>
        <begin position="1890"/>
        <end position="1936"/>
    </location>
</feature>
<dbReference type="EnsemblMetazoa" id="ACOM024590-RA">
    <property type="protein sequence ID" value="ACOM024590-PA.1"/>
    <property type="gene ID" value="ACOM024590"/>
</dbReference>
<feature type="region of interest" description="Disordered" evidence="14">
    <location>
        <begin position="301"/>
        <end position="492"/>
    </location>
</feature>
<organism evidence="19">
    <name type="scientific">Anopheles coluzzii</name>
    <name type="common">African malaria mosquito</name>
    <dbReference type="NCBI Taxonomy" id="1518534"/>
    <lineage>
        <taxon>Eukaryota</taxon>
        <taxon>Metazoa</taxon>
        <taxon>Ecdysozoa</taxon>
        <taxon>Arthropoda</taxon>
        <taxon>Hexapoda</taxon>
        <taxon>Insecta</taxon>
        <taxon>Pterygota</taxon>
        <taxon>Neoptera</taxon>
        <taxon>Endopterygota</taxon>
        <taxon>Diptera</taxon>
        <taxon>Nematocera</taxon>
        <taxon>Culicoidea</taxon>
        <taxon>Culicidae</taxon>
        <taxon>Anophelinae</taxon>
        <taxon>Anopheles</taxon>
    </lineage>
</organism>
<dbReference type="Proteomes" id="UP000075882">
    <property type="component" value="Unassembled WGS sequence"/>
</dbReference>
<evidence type="ECO:0000256" key="10">
    <source>
        <dbReference type="ARBA" id="ARBA00023125"/>
    </source>
</evidence>
<dbReference type="GO" id="GO:0010557">
    <property type="term" value="P:positive regulation of macromolecule biosynthetic process"/>
    <property type="evidence" value="ECO:0007669"/>
    <property type="project" value="UniProtKB-ARBA"/>
</dbReference>
<keyword evidence="13" id="KW-0175">Coiled coil</keyword>
<evidence type="ECO:0000259" key="15">
    <source>
        <dbReference type="PROSITE" id="PS50090"/>
    </source>
</evidence>
<dbReference type="SMART" id="SM00490">
    <property type="entry name" value="HELICc"/>
    <property type="match status" value="1"/>
</dbReference>
<dbReference type="FunFam" id="3.40.50.10810:FF:000005">
    <property type="entry name" value="Photoperiod-independent early flowering 1"/>
    <property type="match status" value="1"/>
</dbReference>
<feature type="compositionally biased region" description="Basic and acidic residues" evidence="14">
    <location>
        <begin position="272"/>
        <end position="283"/>
    </location>
</feature>
<protein>
    <recommendedName>
        <fullName evidence="20">Helicase domino</fullName>
    </recommendedName>
</protein>
<dbReference type="PANTHER" id="PTHR45685:SF1">
    <property type="entry name" value="HELICASE SRCAP"/>
    <property type="match status" value="1"/>
</dbReference>
<dbReference type="PROSITE" id="PS51192">
    <property type="entry name" value="HELICASE_ATP_BIND_1"/>
    <property type="match status" value="1"/>
</dbReference>
<dbReference type="PROSITE" id="PS51194">
    <property type="entry name" value="HELICASE_CTER"/>
    <property type="match status" value="1"/>
</dbReference>
<dbReference type="PROSITE" id="PS50090">
    <property type="entry name" value="MYB_LIKE"/>
    <property type="match status" value="1"/>
</dbReference>
<feature type="compositionally biased region" description="Acidic residues" evidence="14">
    <location>
        <begin position="386"/>
        <end position="395"/>
    </location>
</feature>
<dbReference type="GO" id="GO:0010468">
    <property type="term" value="P:regulation of gene expression"/>
    <property type="evidence" value="ECO:0007669"/>
    <property type="project" value="UniProtKB-ARBA"/>
</dbReference>
<keyword evidence="7" id="KW-0067">ATP-binding</keyword>
<feature type="coiled-coil region" evidence="13">
    <location>
        <begin position="1642"/>
        <end position="1682"/>
    </location>
</feature>
<evidence type="ECO:0000313" key="19">
    <source>
        <dbReference type="EnsemblMetazoa" id="ACOM024590-PA.1"/>
    </source>
</evidence>
<dbReference type="GO" id="GO:0005524">
    <property type="term" value="F:ATP binding"/>
    <property type="evidence" value="ECO:0007669"/>
    <property type="project" value="UniProtKB-KW"/>
</dbReference>
<evidence type="ECO:0000259" key="16">
    <source>
        <dbReference type="PROSITE" id="PS51192"/>
    </source>
</evidence>
<dbReference type="InterPro" id="IPR014012">
    <property type="entry name" value="HSA_dom"/>
</dbReference>
<dbReference type="GO" id="GO:0006338">
    <property type="term" value="P:chromatin remodeling"/>
    <property type="evidence" value="ECO:0007669"/>
    <property type="project" value="UniProtKB-ARBA"/>
</dbReference>
<evidence type="ECO:0000256" key="11">
    <source>
        <dbReference type="ARBA" id="ARBA00023163"/>
    </source>
</evidence>
<evidence type="ECO:0008006" key="20">
    <source>
        <dbReference type="Google" id="ProtNLM"/>
    </source>
</evidence>
<dbReference type="SMART" id="SM00487">
    <property type="entry name" value="DEXDc"/>
    <property type="match status" value="1"/>
</dbReference>
<feature type="compositionally biased region" description="Low complexity" evidence="14">
    <location>
        <begin position="48"/>
        <end position="78"/>
    </location>
</feature>
<feature type="compositionally biased region" description="Low complexity" evidence="14">
    <location>
        <begin position="1923"/>
        <end position="1934"/>
    </location>
</feature>
<feature type="compositionally biased region" description="Low complexity" evidence="14">
    <location>
        <begin position="2885"/>
        <end position="2909"/>
    </location>
</feature>
<dbReference type="InterPro" id="IPR049730">
    <property type="entry name" value="SNF2/RAD54-like_C"/>
</dbReference>
<reference evidence="19" key="1">
    <citation type="submission" date="2022-08" db="UniProtKB">
        <authorList>
            <consortium name="EnsemblMetazoa"/>
        </authorList>
    </citation>
    <scope>IDENTIFICATION</scope>
</reference>
<dbReference type="InterPro" id="IPR038718">
    <property type="entry name" value="SNF2-like_sf"/>
</dbReference>
<evidence type="ECO:0000259" key="18">
    <source>
        <dbReference type="PROSITE" id="PS51204"/>
    </source>
</evidence>
<evidence type="ECO:0000256" key="14">
    <source>
        <dbReference type="SAM" id="MobiDB-lite"/>
    </source>
</evidence>
<dbReference type="Pfam" id="PF00271">
    <property type="entry name" value="Helicase_C"/>
    <property type="match status" value="1"/>
</dbReference>
<dbReference type="GO" id="GO:0003677">
    <property type="term" value="F:DNA binding"/>
    <property type="evidence" value="ECO:0007669"/>
    <property type="project" value="UniProtKB-KW"/>
</dbReference>
<evidence type="ECO:0000256" key="6">
    <source>
        <dbReference type="ARBA" id="ARBA00022806"/>
    </source>
</evidence>
<dbReference type="CDD" id="cd18003">
    <property type="entry name" value="DEXQc_SRCAP"/>
    <property type="match status" value="1"/>
</dbReference>
<feature type="compositionally biased region" description="Low complexity" evidence="14">
    <location>
        <begin position="509"/>
        <end position="530"/>
    </location>
</feature>
<comment type="subcellular location">
    <subcellularLocation>
        <location evidence="1">Nucleus</location>
    </subcellularLocation>
</comment>
<feature type="coiled-coil region" evidence="13">
    <location>
        <begin position="2023"/>
        <end position="2063"/>
    </location>
</feature>
<evidence type="ECO:0000256" key="8">
    <source>
        <dbReference type="ARBA" id="ARBA00022853"/>
    </source>
</evidence>
<evidence type="ECO:0000256" key="2">
    <source>
        <dbReference type="ARBA" id="ARBA00009220"/>
    </source>
</evidence>
<dbReference type="InterPro" id="IPR027417">
    <property type="entry name" value="P-loop_NTPase"/>
</dbReference>
<keyword evidence="6" id="KW-0347">Helicase</keyword>
<evidence type="ECO:0000256" key="1">
    <source>
        <dbReference type="ARBA" id="ARBA00004123"/>
    </source>
</evidence>
<dbReference type="InterPro" id="IPR050520">
    <property type="entry name" value="INO80/SWR1_helicase"/>
</dbReference>
<dbReference type="FunFam" id="1.20.120.850:FF:000012">
    <property type="entry name" value="protein PHOTOPERIOD-INDEPENDENT EARLY FLOWERING 1 isoform X3"/>
    <property type="match status" value="1"/>
</dbReference>
<feature type="domain" description="HSA" evidence="18">
    <location>
        <begin position="71"/>
        <end position="143"/>
    </location>
</feature>
<dbReference type="SUPFAM" id="SSF52540">
    <property type="entry name" value="P-loop containing nucleoside triphosphate hydrolases"/>
    <property type="match status" value="2"/>
</dbReference>
<evidence type="ECO:0000256" key="5">
    <source>
        <dbReference type="ARBA" id="ARBA00022801"/>
    </source>
</evidence>
<keyword evidence="9" id="KW-0805">Transcription regulation</keyword>
<dbReference type="InterPro" id="IPR000330">
    <property type="entry name" value="SNF2_N"/>
</dbReference>
<feature type="region of interest" description="Disordered" evidence="14">
    <location>
        <begin position="1"/>
        <end position="78"/>
    </location>
</feature>
<dbReference type="SMART" id="SM00573">
    <property type="entry name" value="HSA"/>
    <property type="match status" value="1"/>
</dbReference>
<feature type="compositionally biased region" description="Acidic residues" evidence="14">
    <location>
        <begin position="412"/>
        <end position="422"/>
    </location>
</feature>
<dbReference type="Gene3D" id="3.40.50.10810">
    <property type="entry name" value="Tandem AAA-ATPase domain"/>
    <property type="match status" value="1"/>
</dbReference>
<feature type="region of interest" description="Disordered" evidence="14">
    <location>
        <begin position="1524"/>
        <end position="1545"/>
    </location>
</feature>
<dbReference type="GO" id="GO:0042393">
    <property type="term" value="F:histone binding"/>
    <property type="evidence" value="ECO:0007669"/>
    <property type="project" value="TreeGrafter"/>
</dbReference>
<feature type="compositionally biased region" description="Acidic residues" evidence="14">
    <location>
        <begin position="346"/>
        <end position="367"/>
    </location>
</feature>
<dbReference type="Gene3D" id="3.40.50.300">
    <property type="entry name" value="P-loop containing nucleotide triphosphate hydrolases"/>
    <property type="match status" value="1"/>
</dbReference>
<dbReference type="GO" id="GO:0016887">
    <property type="term" value="F:ATP hydrolysis activity"/>
    <property type="evidence" value="ECO:0007669"/>
    <property type="project" value="TreeGrafter"/>
</dbReference>
<keyword evidence="12" id="KW-0539">Nucleus</keyword>
<evidence type="ECO:0000256" key="9">
    <source>
        <dbReference type="ARBA" id="ARBA00023015"/>
    </source>
</evidence>
<feature type="domain" description="Helicase ATP-binding" evidence="16">
    <location>
        <begin position="586"/>
        <end position="751"/>
    </location>
</feature>
<proteinExistence type="inferred from homology"/>